<dbReference type="SUPFAM" id="SSF49785">
    <property type="entry name" value="Galactose-binding domain-like"/>
    <property type="match status" value="2"/>
</dbReference>
<dbReference type="PROSITE" id="PS50022">
    <property type="entry name" value="FA58C_3"/>
    <property type="match status" value="2"/>
</dbReference>
<dbReference type="CDD" id="cd02851">
    <property type="entry name" value="E_set_GO_C"/>
    <property type="match status" value="1"/>
</dbReference>
<proteinExistence type="predicted"/>
<dbReference type="Pfam" id="PF07250">
    <property type="entry name" value="Glyoxal_oxid_N"/>
    <property type="match status" value="1"/>
</dbReference>
<evidence type="ECO:0000259" key="3">
    <source>
        <dbReference type="PROSITE" id="PS50022"/>
    </source>
</evidence>
<feature type="domain" description="F5/8 type C" evidence="3">
    <location>
        <begin position="197"/>
        <end position="343"/>
    </location>
</feature>
<dbReference type="Pfam" id="PF00754">
    <property type="entry name" value="F5_F8_type_C"/>
    <property type="match status" value="2"/>
</dbReference>
<dbReference type="PANTHER" id="PTHR32208">
    <property type="entry name" value="SECRETED PROTEIN-RELATED"/>
    <property type="match status" value="1"/>
</dbReference>
<dbReference type="SMART" id="SM00231">
    <property type="entry name" value="FA58C"/>
    <property type="match status" value="2"/>
</dbReference>
<dbReference type="InterPro" id="IPR014756">
    <property type="entry name" value="Ig_E-set"/>
</dbReference>
<comment type="caution">
    <text evidence="4">The sequence shown here is derived from an EMBL/GenBank/DDBJ whole genome shotgun (WGS) entry which is preliminary data.</text>
</comment>
<dbReference type="SUPFAM" id="SSF50965">
    <property type="entry name" value="Galactose oxidase, central domain"/>
    <property type="match status" value="1"/>
</dbReference>
<dbReference type="Proteomes" id="UP001595833">
    <property type="component" value="Unassembled WGS sequence"/>
</dbReference>
<dbReference type="SUPFAM" id="SSF81296">
    <property type="entry name" value="E set domains"/>
    <property type="match status" value="1"/>
</dbReference>
<protein>
    <submittedName>
        <fullName evidence="4">Discoidin domain-containing protein</fullName>
    </submittedName>
</protein>
<organism evidence="4 5">
    <name type="scientific">Saccharothrix xinjiangensis</name>
    <dbReference type="NCBI Taxonomy" id="204798"/>
    <lineage>
        <taxon>Bacteria</taxon>
        <taxon>Bacillati</taxon>
        <taxon>Actinomycetota</taxon>
        <taxon>Actinomycetes</taxon>
        <taxon>Pseudonocardiales</taxon>
        <taxon>Pseudonocardiaceae</taxon>
        <taxon>Saccharothrix</taxon>
    </lineage>
</organism>
<keyword evidence="5" id="KW-1185">Reference proteome</keyword>
<dbReference type="InterPro" id="IPR000421">
    <property type="entry name" value="FA58C"/>
</dbReference>
<gene>
    <name evidence="4" type="ORF">ACFPFM_20690</name>
</gene>
<dbReference type="RefSeq" id="WP_344039543.1">
    <property type="nucleotide sequence ID" value="NZ_BAAAKE010000017.1"/>
</dbReference>
<dbReference type="SMART" id="SM00612">
    <property type="entry name" value="Kelch"/>
    <property type="match status" value="2"/>
</dbReference>
<keyword evidence="1" id="KW-0732">Signal</keyword>
<dbReference type="InterPro" id="IPR011043">
    <property type="entry name" value="Gal_Oxase/kelch_b-propeller"/>
</dbReference>
<sequence>MVGRARSRLSALVLVAGVVAVPHVVRPAEPDHAAHARHRHVAVSAEAMVSTAVVLPHAGWVATASGEETSGEDGRAANVLDGDPATIWHSPWTTAASLPQWITLDTRQAQQLSGLVHTPRPGGGNGAVGRYEIHVSTDGATWGDPVATGTAADDATAKTFDFATSTARYVRLTALTEAGGRGPWTSAAEIRLLGAPAAPVGPLDRTGWVATASDQETSGEDGRAANVLDGSPDTLWHSHWTSPVSPLPHWITLDTGRAQAIRGISVRTRGDGANGRIGDYRVQTSTDGTTFGAPVAQGSWPDTSGVHTATFTAQARYVRLTALTEAGGRGPWTSAAEIDLLGPVDAGVLGAWGPVTGFPIVPVASALLPNNKLLTWSAYAADNFGGSSGYTQTAILDLATGQVTQRRVDNTGHDMFCPGTSVLADGRVLVTGGSDAGEASIYDPATDAWTDAPDMAVARGYQGQTTLSTGEAFTVGGSWSGGEGNKTAEVYSPTTNKWRTLTGVPPEPFLTADPRGAYRADNHTWLFAVGGGRVFHAGPSRRMNWISTTGAGSVTDAGVRGDSADAMNGNAVMYDVGKILTLGGATAYQDVDATTRAHSIDITGGAAVVTRTADLAHARAFANSVVLPDGAVVVIGGQGRPVPFSDRTAVLTPELWNPATGRFTPLAPMAVPRTYHSVANLLPDGRVFSGGGGLCGNCATNHADGQVLTPPYLLNPDGTPRPRPAITTSPARAGHGATATIGTDRQVTGFALMRTGSVTHSVDNDQRRIPLTPQALGATSYRITVPTDPGVAPPGSYLLFALDHHGVPSVGAPVLIG</sequence>
<dbReference type="PANTHER" id="PTHR32208:SF56">
    <property type="entry name" value="GALACTOSE OXIDASE-RELATED"/>
    <property type="match status" value="1"/>
</dbReference>
<reference evidence="5" key="1">
    <citation type="journal article" date="2019" name="Int. J. Syst. Evol. Microbiol.">
        <title>The Global Catalogue of Microorganisms (GCM) 10K type strain sequencing project: providing services to taxonomists for standard genome sequencing and annotation.</title>
        <authorList>
            <consortium name="The Broad Institute Genomics Platform"/>
            <consortium name="The Broad Institute Genome Sequencing Center for Infectious Disease"/>
            <person name="Wu L."/>
            <person name="Ma J."/>
        </authorList>
    </citation>
    <scope>NUCLEOTIDE SEQUENCE [LARGE SCALE GENOMIC DNA]</scope>
    <source>
        <strain evidence="5">KCTC 12848</strain>
    </source>
</reference>
<feature type="domain" description="F5/8 type C" evidence="3">
    <location>
        <begin position="41"/>
        <end position="195"/>
    </location>
</feature>
<dbReference type="EMBL" id="JBHSJB010000018">
    <property type="protein sequence ID" value="MFC5056161.1"/>
    <property type="molecule type" value="Genomic_DNA"/>
</dbReference>
<name>A0ABV9Y0T7_9PSEU</name>
<dbReference type="InterPro" id="IPR008979">
    <property type="entry name" value="Galactose-bd-like_sf"/>
</dbReference>
<feature type="region of interest" description="Disordered" evidence="2">
    <location>
        <begin position="715"/>
        <end position="737"/>
    </location>
</feature>
<dbReference type="InterPro" id="IPR037293">
    <property type="entry name" value="Gal_Oxidase_central_sf"/>
</dbReference>
<dbReference type="InterPro" id="IPR006652">
    <property type="entry name" value="Kelch_1"/>
</dbReference>
<dbReference type="Gene3D" id="2.130.10.80">
    <property type="entry name" value="Galactose oxidase/kelch, beta-propeller"/>
    <property type="match status" value="1"/>
</dbReference>
<dbReference type="InterPro" id="IPR015202">
    <property type="entry name" value="GO-like_E_set"/>
</dbReference>
<evidence type="ECO:0000313" key="5">
    <source>
        <dbReference type="Proteomes" id="UP001595833"/>
    </source>
</evidence>
<dbReference type="Gene3D" id="2.60.40.10">
    <property type="entry name" value="Immunoglobulins"/>
    <property type="match status" value="1"/>
</dbReference>
<dbReference type="InterPro" id="IPR009880">
    <property type="entry name" value="Glyoxal_oxidase_N"/>
</dbReference>
<evidence type="ECO:0000256" key="2">
    <source>
        <dbReference type="SAM" id="MobiDB-lite"/>
    </source>
</evidence>
<dbReference type="InterPro" id="IPR013783">
    <property type="entry name" value="Ig-like_fold"/>
</dbReference>
<evidence type="ECO:0000256" key="1">
    <source>
        <dbReference type="ARBA" id="ARBA00022729"/>
    </source>
</evidence>
<dbReference type="Gene3D" id="2.60.120.260">
    <property type="entry name" value="Galactose-binding domain-like"/>
    <property type="match status" value="2"/>
</dbReference>
<accession>A0ABV9Y0T7</accession>
<evidence type="ECO:0000313" key="4">
    <source>
        <dbReference type="EMBL" id="MFC5056161.1"/>
    </source>
</evidence>
<dbReference type="Pfam" id="PF09118">
    <property type="entry name" value="GO-like_E_set"/>
    <property type="match status" value="1"/>
</dbReference>